<gene>
    <name evidence="1" type="ORF">T12_10376</name>
</gene>
<keyword evidence="2" id="KW-1185">Reference proteome</keyword>
<dbReference type="AlphaFoldDB" id="A0A0V0X3X4"/>
<name>A0A0V0X3X4_9BILA</name>
<accession>A0A0V0X3X4</accession>
<dbReference type="Proteomes" id="UP000054783">
    <property type="component" value="Unassembled WGS sequence"/>
</dbReference>
<proteinExistence type="predicted"/>
<protein>
    <submittedName>
        <fullName evidence="1">Uncharacterized protein</fullName>
    </submittedName>
</protein>
<feature type="non-terminal residue" evidence="1">
    <location>
        <position position="1"/>
    </location>
</feature>
<evidence type="ECO:0000313" key="1">
    <source>
        <dbReference type="EMBL" id="KRX82747.1"/>
    </source>
</evidence>
<reference evidence="1" key="1">
    <citation type="submission" date="2015-01" db="EMBL/GenBank/DDBJ databases">
        <title>Evolution of Trichinella species and genotypes.</title>
        <authorList>
            <person name="Korhonen P.K."/>
            <person name="Edoardo P."/>
            <person name="Giuseppe L.R."/>
            <person name="Gasser R.B."/>
        </authorList>
    </citation>
    <scope>NUCLEOTIDE SEQUENCE [LARGE SCALE GENOMIC DNA]</scope>
    <source>
        <strain evidence="1">ISS2496</strain>
    </source>
</reference>
<organism evidence="1 2">
    <name type="scientific">Trichinella patagoniensis</name>
    <dbReference type="NCBI Taxonomy" id="990121"/>
    <lineage>
        <taxon>Eukaryota</taxon>
        <taxon>Metazoa</taxon>
        <taxon>Ecdysozoa</taxon>
        <taxon>Nematoda</taxon>
        <taxon>Enoplea</taxon>
        <taxon>Dorylaimia</taxon>
        <taxon>Trichinellida</taxon>
        <taxon>Trichinellidae</taxon>
        <taxon>Trichinella</taxon>
    </lineage>
</organism>
<sequence length="30" mass="3270">LIDENVMQSFIGNCPVIVEFMASKCGDLPV</sequence>
<evidence type="ECO:0000313" key="2">
    <source>
        <dbReference type="Proteomes" id="UP000054783"/>
    </source>
</evidence>
<comment type="caution">
    <text evidence="1">The sequence shown here is derived from an EMBL/GenBank/DDBJ whole genome shotgun (WGS) entry which is preliminary data.</text>
</comment>
<dbReference type="EMBL" id="JYDQ01005360">
    <property type="protein sequence ID" value="KRX82747.1"/>
    <property type="molecule type" value="Genomic_DNA"/>
</dbReference>